<evidence type="ECO:0000313" key="1">
    <source>
        <dbReference type="EMBL" id="KAL3123873.1"/>
    </source>
</evidence>
<evidence type="ECO:0008006" key="3">
    <source>
        <dbReference type="Google" id="ProtNLM"/>
    </source>
</evidence>
<name>A0ABD2M8N2_9BILA</name>
<protein>
    <recommendedName>
        <fullName evidence="3">PPPDE domain-containing protein</fullName>
    </recommendedName>
</protein>
<organism evidence="1 2">
    <name type="scientific">Heterodera trifolii</name>
    <dbReference type="NCBI Taxonomy" id="157864"/>
    <lineage>
        <taxon>Eukaryota</taxon>
        <taxon>Metazoa</taxon>
        <taxon>Ecdysozoa</taxon>
        <taxon>Nematoda</taxon>
        <taxon>Chromadorea</taxon>
        <taxon>Rhabditida</taxon>
        <taxon>Tylenchina</taxon>
        <taxon>Tylenchomorpha</taxon>
        <taxon>Tylenchoidea</taxon>
        <taxon>Heteroderidae</taxon>
        <taxon>Heteroderinae</taxon>
        <taxon>Heterodera</taxon>
    </lineage>
</organism>
<comment type="caution">
    <text evidence="1">The sequence shown here is derived from an EMBL/GenBank/DDBJ whole genome shotgun (WGS) entry which is preliminary data.</text>
</comment>
<dbReference type="EMBL" id="JBICBT010000084">
    <property type="protein sequence ID" value="KAL3123873.1"/>
    <property type="molecule type" value="Genomic_DNA"/>
</dbReference>
<keyword evidence="2" id="KW-1185">Reference proteome</keyword>
<dbReference type="Proteomes" id="UP001620626">
    <property type="component" value="Unassembled WGS sequence"/>
</dbReference>
<gene>
    <name evidence="1" type="ORF">niasHT_000030</name>
</gene>
<proteinExistence type="predicted"/>
<dbReference type="AlphaFoldDB" id="A0ABD2M8N2"/>
<reference evidence="1 2" key="1">
    <citation type="submission" date="2024-10" db="EMBL/GenBank/DDBJ databases">
        <authorList>
            <person name="Kim D."/>
        </authorList>
    </citation>
    <scope>NUCLEOTIDE SEQUENCE [LARGE SCALE GENOMIC DNA]</scope>
    <source>
        <strain evidence="1">BH-2024</strain>
    </source>
</reference>
<accession>A0ABD2M8N2</accession>
<evidence type="ECO:0000313" key="2">
    <source>
        <dbReference type="Proteomes" id="UP001620626"/>
    </source>
</evidence>
<sequence>MSVASSNSSITNSNVYSVWTERAPPCAPQRHLETEFVLLRIRIRAHRMFPSPVQSVVEMANPVVDITHHSVLLTYKCGICKTLRFHQTADFSSAGQQLQWGRYRLHIREFGKTDVALPFKLLKELYITMDPKPYDLLQNNCQTWAEKFHKRVLGMNVAIMRWCECNPSAPNYKPTAKLIRLLRLDDETFAVTVKLRLLRKKHNN</sequence>